<feature type="region of interest" description="Disordered" evidence="1">
    <location>
        <begin position="1"/>
        <end position="91"/>
    </location>
</feature>
<evidence type="ECO:0000313" key="3">
    <source>
        <dbReference type="Proteomes" id="UP001331515"/>
    </source>
</evidence>
<gene>
    <name evidence="2" type="ORF">CgunFtcFv8_013473</name>
</gene>
<feature type="compositionally biased region" description="Low complexity" evidence="1">
    <location>
        <begin position="14"/>
        <end position="25"/>
    </location>
</feature>
<accession>A0AAN8DSH7</accession>
<protein>
    <submittedName>
        <fullName evidence="2">Uncharacterized protein</fullName>
    </submittedName>
</protein>
<evidence type="ECO:0000313" key="2">
    <source>
        <dbReference type="EMBL" id="KAK5928407.1"/>
    </source>
</evidence>
<proteinExistence type="predicted"/>
<keyword evidence="3" id="KW-1185">Reference proteome</keyword>
<dbReference type="EMBL" id="JAURVH010001518">
    <property type="protein sequence ID" value="KAK5928407.1"/>
    <property type="molecule type" value="Genomic_DNA"/>
</dbReference>
<evidence type="ECO:0000256" key="1">
    <source>
        <dbReference type="SAM" id="MobiDB-lite"/>
    </source>
</evidence>
<organism evidence="2 3">
    <name type="scientific">Champsocephalus gunnari</name>
    <name type="common">Mackerel icefish</name>
    <dbReference type="NCBI Taxonomy" id="52237"/>
    <lineage>
        <taxon>Eukaryota</taxon>
        <taxon>Metazoa</taxon>
        <taxon>Chordata</taxon>
        <taxon>Craniata</taxon>
        <taxon>Vertebrata</taxon>
        <taxon>Euteleostomi</taxon>
        <taxon>Actinopterygii</taxon>
        <taxon>Neopterygii</taxon>
        <taxon>Teleostei</taxon>
        <taxon>Neoteleostei</taxon>
        <taxon>Acanthomorphata</taxon>
        <taxon>Eupercaria</taxon>
        <taxon>Perciformes</taxon>
        <taxon>Notothenioidei</taxon>
        <taxon>Channichthyidae</taxon>
        <taxon>Champsocephalus</taxon>
    </lineage>
</organism>
<name>A0AAN8DSH7_CHAGU</name>
<reference evidence="2 3" key="1">
    <citation type="journal article" date="2023" name="Mol. Biol. Evol.">
        <title>Genomics of Secondarily Temperate Adaptation in the Only Non-Antarctic Icefish.</title>
        <authorList>
            <person name="Rivera-Colon A.G."/>
            <person name="Rayamajhi N."/>
            <person name="Minhas B.F."/>
            <person name="Madrigal G."/>
            <person name="Bilyk K.T."/>
            <person name="Yoon V."/>
            <person name="Hune M."/>
            <person name="Gregory S."/>
            <person name="Cheng C.H.C."/>
            <person name="Catchen J.M."/>
        </authorList>
    </citation>
    <scope>NUCLEOTIDE SEQUENCE [LARGE SCALE GENOMIC DNA]</scope>
    <source>
        <tissue evidence="2">White muscle</tissue>
    </source>
</reference>
<sequence length="91" mass="9902">MPHTQTLTPCRVCGGLPPSGLSAGGEQPSSPVRAQRAPRPSQDPQRAREQRRRITSGEGVRCQLTHNPPPYQSCVAPASTDEEKEPDMSKR</sequence>
<dbReference type="AlphaFoldDB" id="A0AAN8DSH7"/>
<dbReference type="Proteomes" id="UP001331515">
    <property type="component" value="Unassembled WGS sequence"/>
</dbReference>
<comment type="caution">
    <text evidence="2">The sequence shown here is derived from an EMBL/GenBank/DDBJ whole genome shotgun (WGS) entry which is preliminary data.</text>
</comment>